<dbReference type="Proteomes" id="UP001428341">
    <property type="component" value="Unassembled WGS sequence"/>
</dbReference>
<accession>A0AAP0QTN8</accession>
<evidence type="ECO:0000313" key="2">
    <source>
        <dbReference type="Proteomes" id="UP001428341"/>
    </source>
</evidence>
<name>A0AAP0QTN8_9ROSI</name>
<organism evidence="1 2">
    <name type="scientific">Citrus x changshan-huyou</name>
    <dbReference type="NCBI Taxonomy" id="2935761"/>
    <lineage>
        <taxon>Eukaryota</taxon>
        <taxon>Viridiplantae</taxon>
        <taxon>Streptophyta</taxon>
        <taxon>Embryophyta</taxon>
        <taxon>Tracheophyta</taxon>
        <taxon>Spermatophyta</taxon>
        <taxon>Magnoliopsida</taxon>
        <taxon>eudicotyledons</taxon>
        <taxon>Gunneridae</taxon>
        <taxon>Pentapetalae</taxon>
        <taxon>rosids</taxon>
        <taxon>malvids</taxon>
        <taxon>Sapindales</taxon>
        <taxon>Rutaceae</taxon>
        <taxon>Aurantioideae</taxon>
        <taxon>Citrus</taxon>
    </lineage>
</organism>
<protein>
    <submittedName>
        <fullName evidence="1">Uncharacterized protein</fullName>
    </submittedName>
</protein>
<comment type="caution">
    <text evidence="1">The sequence shown here is derived from an EMBL/GenBank/DDBJ whole genome shotgun (WGS) entry which is preliminary data.</text>
</comment>
<reference evidence="1 2" key="1">
    <citation type="submission" date="2024-05" db="EMBL/GenBank/DDBJ databases">
        <title>Haplotype-resolved chromosome-level genome assembly of Huyou (Citrus changshanensis).</title>
        <authorList>
            <person name="Miao C."/>
            <person name="Chen W."/>
            <person name="Wu Y."/>
            <person name="Wang L."/>
            <person name="Zhao S."/>
            <person name="Grierson D."/>
            <person name="Xu C."/>
            <person name="Chen K."/>
        </authorList>
    </citation>
    <scope>NUCLEOTIDE SEQUENCE [LARGE SCALE GENOMIC DNA]</scope>
    <source>
        <strain evidence="1">01-14</strain>
        <tissue evidence="1">Leaf</tissue>
    </source>
</reference>
<dbReference type="EMBL" id="JBCGBO010000004">
    <property type="protein sequence ID" value="KAK9207928.1"/>
    <property type="molecule type" value="Genomic_DNA"/>
</dbReference>
<keyword evidence="2" id="KW-1185">Reference proteome</keyword>
<evidence type="ECO:0000313" key="1">
    <source>
        <dbReference type="EMBL" id="KAK9207928.1"/>
    </source>
</evidence>
<dbReference type="AlphaFoldDB" id="A0AAP0QTN8"/>
<proteinExistence type="predicted"/>
<gene>
    <name evidence="1" type="ORF">WN944_000277</name>
</gene>
<sequence length="88" mass="9663">MPMLFMRPGIPSPGLFSELLAKKPNYNNLSVVLSPSYSGPGTLGDDADALKRDMGPRQSNYTDLILVGEFFCNCLYVERNNEGLQCSS</sequence>